<dbReference type="EMBL" id="KQ086125">
    <property type="protein sequence ID" value="KLO07686.1"/>
    <property type="molecule type" value="Genomic_DNA"/>
</dbReference>
<keyword evidence="7 13" id="KW-0479">Metal-binding</keyword>
<proteinExistence type="inferred from homology"/>
<dbReference type="InterPro" id="IPR001128">
    <property type="entry name" value="Cyt_P450"/>
</dbReference>
<gene>
    <name evidence="14" type="ORF">SCHPADRAFT_945068</name>
</gene>
<feature type="binding site" description="axial binding residue" evidence="13">
    <location>
        <position position="455"/>
    </location>
    <ligand>
        <name>heme</name>
        <dbReference type="ChEBI" id="CHEBI:30413"/>
    </ligand>
    <ligandPart>
        <name>Fe</name>
        <dbReference type="ChEBI" id="CHEBI:18248"/>
    </ligandPart>
</feature>
<evidence type="ECO:0000256" key="8">
    <source>
        <dbReference type="ARBA" id="ARBA00022989"/>
    </source>
</evidence>
<keyword evidence="5 13" id="KW-0349">Heme</keyword>
<dbReference type="CDD" id="cd11065">
    <property type="entry name" value="CYP64-like"/>
    <property type="match status" value="1"/>
</dbReference>
<evidence type="ECO:0000256" key="12">
    <source>
        <dbReference type="ARBA" id="ARBA00023136"/>
    </source>
</evidence>
<accession>A0A0H2RS74</accession>
<dbReference type="GO" id="GO:0016020">
    <property type="term" value="C:membrane"/>
    <property type="evidence" value="ECO:0007669"/>
    <property type="project" value="UniProtKB-SubCell"/>
</dbReference>
<evidence type="ECO:0000256" key="13">
    <source>
        <dbReference type="PIRSR" id="PIRSR602401-1"/>
    </source>
</evidence>
<dbReference type="InterPro" id="IPR002401">
    <property type="entry name" value="Cyt_P450_E_grp-I"/>
</dbReference>
<organism evidence="14 15">
    <name type="scientific">Schizopora paradoxa</name>
    <dbReference type="NCBI Taxonomy" id="27342"/>
    <lineage>
        <taxon>Eukaryota</taxon>
        <taxon>Fungi</taxon>
        <taxon>Dikarya</taxon>
        <taxon>Basidiomycota</taxon>
        <taxon>Agaricomycotina</taxon>
        <taxon>Agaricomycetes</taxon>
        <taxon>Hymenochaetales</taxon>
        <taxon>Schizoporaceae</taxon>
        <taxon>Schizopora</taxon>
    </lineage>
</organism>
<dbReference type="OrthoDB" id="1055148at2759"/>
<dbReference type="PANTHER" id="PTHR46300:SF2">
    <property type="entry name" value="CYTOCHROME P450 MONOOXYGENASE ALNH-RELATED"/>
    <property type="match status" value="1"/>
</dbReference>
<comment type="subcellular location">
    <subcellularLocation>
        <location evidence="2">Membrane</location>
    </subcellularLocation>
</comment>
<dbReference type="PANTHER" id="PTHR46300">
    <property type="entry name" value="P450, PUTATIVE (EUROFUNG)-RELATED-RELATED"/>
    <property type="match status" value="1"/>
</dbReference>
<evidence type="ECO:0000256" key="10">
    <source>
        <dbReference type="ARBA" id="ARBA00023004"/>
    </source>
</evidence>
<dbReference type="InParanoid" id="A0A0H2RS74"/>
<dbReference type="InterPro" id="IPR036396">
    <property type="entry name" value="Cyt_P450_sf"/>
</dbReference>
<evidence type="ECO:0000313" key="15">
    <source>
        <dbReference type="Proteomes" id="UP000053477"/>
    </source>
</evidence>
<evidence type="ECO:0000256" key="9">
    <source>
        <dbReference type="ARBA" id="ARBA00023002"/>
    </source>
</evidence>
<dbReference type="GO" id="GO:0004497">
    <property type="term" value="F:monooxygenase activity"/>
    <property type="evidence" value="ECO:0007669"/>
    <property type="project" value="UniProtKB-KW"/>
</dbReference>
<keyword evidence="12" id="KW-0472">Membrane</keyword>
<comment type="pathway">
    <text evidence="3">Secondary metabolite biosynthesis.</text>
</comment>
<comment type="cofactor">
    <cofactor evidence="1 13">
        <name>heme</name>
        <dbReference type="ChEBI" id="CHEBI:30413"/>
    </cofactor>
</comment>
<evidence type="ECO:0000256" key="5">
    <source>
        <dbReference type="ARBA" id="ARBA00022617"/>
    </source>
</evidence>
<protein>
    <submittedName>
        <fullName evidence="14">CyP450 monooxygenase</fullName>
    </submittedName>
</protein>
<evidence type="ECO:0000256" key="11">
    <source>
        <dbReference type="ARBA" id="ARBA00023033"/>
    </source>
</evidence>
<dbReference type="GO" id="GO:0020037">
    <property type="term" value="F:heme binding"/>
    <property type="evidence" value="ECO:0007669"/>
    <property type="project" value="InterPro"/>
</dbReference>
<evidence type="ECO:0000256" key="7">
    <source>
        <dbReference type="ARBA" id="ARBA00022723"/>
    </source>
</evidence>
<keyword evidence="10 13" id="KW-0408">Iron</keyword>
<comment type="similarity">
    <text evidence="4">Belongs to the cytochrome P450 family.</text>
</comment>
<dbReference type="STRING" id="27342.A0A0H2RS74"/>
<reference evidence="14 15" key="1">
    <citation type="submission" date="2015-04" db="EMBL/GenBank/DDBJ databases">
        <title>Complete genome sequence of Schizopora paradoxa KUC8140, a cosmopolitan wood degrader in East Asia.</title>
        <authorList>
            <consortium name="DOE Joint Genome Institute"/>
            <person name="Min B."/>
            <person name="Park H."/>
            <person name="Jang Y."/>
            <person name="Kim J.-J."/>
            <person name="Kim K.H."/>
            <person name="Pangilinan J."/>
            <person name="Lipzen A."/>
            <person name="Riley R."/>
            <person name="Grigoriev I.V."/>
            <person name="Spatafora J.W."/>
            <person name="Choi I.-G."/>
        </authorList>
    </citation>
    <scope>NUCLEOTIDE SEQUENCE [LARGE SCALE GENOMIC DNA]</scope>
    <source>
        <strain evidence="14 15">KUC8140</strain>
    </source>
</reference>
<dbReference type="Pfam" id="PF00067">
    <property type="entry name" value="p450"/>
    <property type="match status" value="1"/>
</dbReference>
<sequence length="528" mass="59038">MFSGLSGSHKDLHLSVSIMLGASFREPKHYAAFLFGALALLILARYRSRRGSTLPLPPGPPRLPIIGNLHQMPSTHLWEKAVEWGKQYGDLVYVENVGIPTLILNSFEAVSELLVKRSAIYSSRPHITMFSELLDLGWTTTILPYGETLRKHRTHLHKFFQTSETLNYLEIQERNCYVMLNGLLNAPKGYAEHIRRLPSAVILRNVYGYEAQGEDDPIVHLGENVVRTGGEALTYLFLNFVPWLKYLPEGLPGIAFPGKAREGRQYQKTFRATPYEIAKRNFIEGTGKECMTSVLFAESLQEDGSFNDEQTISGAAGTAFLGGTDTSATAILTFVLAILKNPDKQRRAQEEIDTVIGSNRLPNHSDMDSLPYVRAICTEILRWEVILPFAVPHLLTEDDEYMGHSIPAGTWVFPNVWAISRDPKHYPDPLSFKPERWIPGETKEGVPPLRPQEICPGQNWAEHIIFLAVASLLATFNIEPDVGPDGTQIPPNDQFIPSAIRTLRASKCRITPRSDKAASLIRQAVSSL</sequence>
<evidence type="ECO:0000313" key="14">
    <source>
        <dbReference type="EMBL" id="KLO07686.1"/>
    </source>
</evidence>
<name>A0A0H2RS74_9AGAM</name>
<dbReference type="Gene3D" id="1.10.630.10">
    <property type="entry name" value="Cytochrome P450"/>
    <property type="match status" value="1"/>
</dbReference>
<dbReference type="GO" id="GO:0005506">
    <property type="term" value="F:iron ion binding"/>
    <property type="evidence" value="ECO:0007669"/>
    <property type="project" value="InterPro"/>
</dbReference>
<dbReference type="AlphaFoldDB" id="A0A0H2RS74"/>
<dbReference type="Proteomes" id="UP000053477">
    <property type="component" value="Unassembled WGS sequence"/>
</dbReference>
<dbReference type="SUPFAM" id="SSF48264">
    <property type="entry name" value="Cytochrome P450"/>
    <property type="match status" value="1"/>
</dbReference>
<evidence type="ECO:0000256" key="6">
    <source>
        <dbReference type="ARBA" id="ARBA00022692"/>
    </source>
</evidence>
<evidence type="ECO:0000256" key="1">
    <source>
        <dbReference type="ARBA" id="ARBA00001971"/>
    </source>
</evidence>
<keyword evidence="15" id="KW-1185">Reference proteome</keyword>
<keyword evidence="9" id="KW-0560">Oxidoreductase</keyword>
<dbReference type="InterPro" id="IPR050364">
    <property type="entry name" value="Cytochrome_P450_fung"/>
</dbReference>
<evidence type="ECO:0000256" key="3">
    <source>
        <dbReference type="ARBA" id="ARBA00005179"/>
    </source>
</evidence>
<evidence type="ECO:0000256" key="2">
    <source>
        <dbReference type="ARBA" id="ARBA00004370"/>
    </source>
</evidence>
<keyword evidence="8" id="KW-1133">Transmembrane helix</keyword>
<keyword evidence="11 14" id="KW-0503">Monooxygenase</keyword>
<keyword evidence="6" id="KW-0812">Transmembrane</keyword>
<evidence type="ECO:0000256" key="4">
    <source>
        <dbReference type="ARBA" id="ARBA00010617"/>
    </source>
</evidence>
<dbReference type="PRINTS" id="PR00463">
    <property type="entry name" value="EP450I"/>
</dbReference>
<dbReference type="GO" id="GO:0016705">
    <property type="term" value="F:oxidoreductase activity, acting on paired donors, with incorporation or reduction of molecular oxygen"/>
    <property type="evidence" value="ECO:0007669"/>
    <property type="project" value="InterPro"/>
</dbReference>